<evidence type="ECO:0000256" key="3">
    <source>
        <dbReference type="ARBA" id="ARBA00022989"/>
    </source>
</evidence>
<dbReference type="InterPro" id="IPR007267">
    <property type="entry name" value="GtrA_DPMS_TM"/>
</dbReference>
<sequence length="135" mass="14474">MLRTLYNRSGRVGRFVAVGALNTVFGLATYTLFIRLGSPTWFALVGGNVAGLVFNFLTTGGLVFADLSPARIPKFVAVYVGTYFLNLFLIHWLSAVVGGPILSQVILTPIMAVVAYLLMSRVVFATPANGGSESR</sequence>
<evidence type="ECO:0000259" key="6">
    <source>
        <dbReference type="Pfam" id="PF04138"/>
    </source>
</evidence>
<dbReference type="AlphaFoldDB" id="A0A160FI41"/>
<dbReference type="STRING" id="1804984.AYM40_03145"/>
<gene>
    <name evidence="7" type="ORF">AYM40_03145</name>
</gene>
<dbReference type="Pfam" id="PF04138">
    <property type="entry name" value="GtrA_DPMS_TM"/>
    <property type="match status" value="1"/>
</dbReference>
<dbReference type="GO" id="GO:0000271">
    <property type="term" value="P:polysaccharide biosynthetic process"/>
    <property type="evidence" value="ECO:0007669"/>
    <property type="project" value="InterPro"/>
</dbReference>
<comment type="subcellular location">
    <subcellularLocation>
        <location evidence="1">Membrane</location>
        <topology evidence="1">Multi-pass membrane protein</topology>
    </subcellularLocation>
</comment>
<keyword evidence="3 5" id="KW-1133">Transmembrane helix</keyword>
<accession>A0A160FI41</accession>
<evidence type="ECO:0000313" key="7">
    <source>
        <dbReference type="EMBL" id="ANB71476.1"/>
    </source>
</evidence>
<feature type="transmembrane region" description="Helical" evidence="5">
    <location>
        <begin position="101"/>
        <end position="119"/>
    </location>
</feature>
<evidence type="ECO:0000313" key="8">
    <source>
        <dbReference type="Proteomes" id="UP000076852"/>
    </source>
</evidence>
<evidence type="ECO:0000256" key="2">
    <source>
        <dbReference type="ARBA" id="ARBA00022692"/>
    </source>
</evidence>
<dbReference type="GO" id="GO:0016020">
    <property type="term" value="C:membrane"/>
    <property type="evidence" value="ECO:0007669"/>
    <property type="project" value="UniProtKB-SubCell"/>
</dbReference>
<keyword evidence="8" id="KW-1185">Reference proteome</keyword>
<organism evidence="7 8">
    <name type="scientific">Paraburkholderia phytofirmans OLGA172</name>
    <dbReference type="NCBI Taxonomy" id="1417228"/>
    <lineage>
        <taxon>Bacteria</taxon>
        <taxon>Pseudomonadati</taxon>
        <taxon>Pseudomonadota</taxon>
        <taxon>Betaproteobacteria</taxon>
        <taxon>Burkholderiales</taxon>
        <taxon>Burkholderiaceae</taxon>
        <taxon>Paraburkholderia</taxon>
    </lineage>
</organism>
<proteinExistence type="predicted"/>
<dbReference type="Proteomes" id="UP000076852">
    <property type="component" value="Chromosome 1"/>
</dbReference>
<keyword evidence="2 5" id="KW-0812">Transmembrane</keyword>
<protein>
    <recommendedName>
        <fullName evidence="6">GtrA/DPMS transmembrane domain-containing protein</fullName>
    </recommendedName>
</protein>
<evidence type="ECO:0000256" key="1">
    <source>
        <dbReference type="ARBA" id="ARBA00004141"/>
    </source>
</evidence>
<feature type="domain" description="GtrA/DPMS transmembrane" evidence="6">
    <location>
        <begin position="14"/>
        <end position="124"/>
    </location>
</feature>
<keyword evidence="4 5" id="KW-0472">Membrane</keyword>
<evidence type="ECO:0000256" key="5">
    <source>
        <dbReference type="SAM" id="Phobius"/>
    </source>
</evidence>
<feature type="transmembrane region" description="Helical" evidence="5">
    <location>
        <begin position="40"/>
        <end position="64"/>
    </location>
</feature>
<dbReference type="RefSeq" id="WP_063494944.1">
    <property type="nucleotide sequence ID" value="NZ_CP014578.1"/>
</dbReference>
<feature type="transmembrane region" description="Helical" evidence="5">
    <location>
        <begin position="12"/>
        <end position="34"/>
    </location>
</feature>
<dbReference type="KEGG" id="buz:AYM40_03145"/>
<evidence type="ECO:0000256" key="4">
    <source>
        <dbReference type="ARBA" id="ARBA00023136"/>
    </source>
</evidence>
<reference evidence="7 8" key="1">
    <citation type="journal article" date="2016" name="Gene">
        <title>PacBio SMRT assembly of a complex multi-replicon genome reveals chlorocatechol degradative operon in a region of genome plasticity.</title>
        <authorList>
            <person name="Ricker N."/>
            <person name="Shen S.Y."/>
            <person name="Goordial J."/>
            <person name="Jin S."/>
            <person name="Fulthorpe R.R."/>
        </authorList>
    </citation>
    <scope>NUCLEOTIDE SEQUENCE [LARGE SCALE GENOMIC DNA]</scope>
    <source>
        <strain evidence="7 8">OLGA172</strain>
    </source>
</reference>
<feature type="transmembrane region" description="Helical" evidence="5">
    <location>
        <begin position="76"/>
        <end position="95"/>
    </location>
</feature>
<name>A0A160FI41_9BURK</name>
<dbReference type="OrthoDB" id="9801620at2"/>
<dbReference type="EMBL" id="CP014578">
    <property type="protein sequence ID" value="ANB71476.1"/>
    <property type="molecule type" value="Genomic_DNA"/>
</dbReference>